<comment type="caution">
    <text evidence="1">The sequence shown here is derived from an EMBL/GenBank/DDBJ whole genome shotgun (WGS) entry which is preliminary data.</text>
</comment>
<dbReference type="Proteomes" id="UP000644507">
    <property type="component" value="Unassembled WGS sequence"/>
</dbReference>
<dbReference type="AlphaFoldDB" id="A0A918WL13"/>
<reference evidence="1" key="1">
    <citation type="journal article" date="2014" name="Int. J. Syst. Evol. Microbiol.">
        <title>Complete genome sequence of Corynebacterium casei LMG S-19264T (=DSM 44701T), isolated from a smear-ripened cheese.</title>
        <authorList>
            <consortium name="US DOE Joint Genome Institute (JGI-PGF)"/>
            <person name="Walter F."/>
            <person name="Albersmeier A."/>
            <person name="Kalinowski J."/>
            <person name="Ruckert C."/>
        </authorList>
    </citation>
    <scope>NUCLEOTIDE SEQUENCE</scope>
    <source>
        <strain evidence="1">KCTC 12988</strain>
    </source>
</reference>
<name>A0A918WL13_9BACT</name>
<keyword evidence="2" id="KW-1185">Reference proteome</keyword>
<dbReference type="RefSeq" id="WP_189570176.1">
    <property type="nucleotide sequence ID" value="NZ_BMXI01000009.1"/>
</dbReference>
<evidence type="ECO:0000313" key="2">
    <source>
        <dbReference type="Proteomes" id="UP000644507"/>
    </source>
</evidence>
<reference evidence="1" key="2">
    <citation type="submission" date="2020-09" db="EMBL/GenBank/DDBJ databases">
        <authorList>
            <person name="Sun Q."/>
            <person name="Kim S."/>
        </authorList>
    </citation>
    <scope>NUCLEOTIDE SEQUENCE</scope>
    <source>
        <strain evidence="1">KCTC 12988</strain>
    </source>
</reference>
<protein>
    <submittedName>
        <fullName evidence="1">Uncharacterized protein</fullName>
    </submittedName>
</protein>
<accession>A0A918WL13</accession>
<sequence>MRIKDEFEIRECFELEPGCPTLTVSTPFRETMLPWSSFTSGEWVRDKVILEFGQQGAVQIVGQNLREIWRAAQMQELRLIRPSRDTDNGNCRIESLSNVAFELEDDIPF</sequence>
<dbReference type="EMBL" id="BMXI01000009">
    <property type="protein sequence ID" value="GHC56062.1"/>
    <property type="molecule type" value="Genomic_DNA"/>
</dbReference>
<proteinExistence type="predicted"/>
<gene>
    <name evidence="1" type="ORF">GCM10007100_23690</name>
</gene>
<evidence type="ECO:0000313" key="1">
    <source>
        <dbReference type="EMBL" id="GHC56062.1"/>
    </source>
</evidence>
<organism evidence="1 2">
    <name type="scientific">Roseibacillus persicicus</name>
    <dbReference type="NCBI Taxonomy" id="454148"/>
    <lineage>
        <taxon>Bacteria</taxon>
        <taxon>Pseudomonadati</taxon>
        <taxon>Verrucomicrobiota</taxon>
        <taxon>Verrucomicrobiia</taxon>
        <taxon>Verrucomicrobiales</taxon>
        <taxon>Verrucomicrobiaceae</taxon>
        <taxon>Roseibacillus</taxon>
    </lineage>
</organism>